<evidence type="ECO:0000256" key="6">
    <source>
        <dbReference type="ARBA" id="ARBA00022519"/>
    </source>
</evidence>
<dbReference type="RefSeq" id="WP_044833733.1">
    <property type="nucleotide sequence ID" value="NZ_CP059735.1"/>
</dbReference>
<evidence type="ECO:0000256" key="4">
    <source>
        <dbReference type="ARBA" id="ARBA00022475"/>
    </source>
</evidence>
<dbReference type="EMBL" id="CP059735">
    <property type="protein sequence ID" value="WDD99305.1"/>
    <property type="molecule type" value="Genomic_DNA"/>
</dbReference>
<evidence type="ECO:0000313" key="17">
    <source>
        <dbReference type="Proteomes" id="UP000032568"/>
    </source>
</evidence>
<sequence length="285" mass="31256">MQKLLGLGIIIICVFGGFVLASGRLIALWQPAELIIIFGAGMGAMVLAHPKTVLIDLKNQLADLFGKKTDRNATMKELLSVMHALLEMVRKQGMKAIDEHVESWQQSSFFLQYPKVHSDPVLIQFITDNFRMLSMGKITAHELENILEQEIIALEEDLLKPSEAMHTTGEAMPGFGILAAVMGIIITMSKLDGPLMAIGLHVGAALVGTFIGIFMCYCLFEPLSNALATKVSHKIKLLECVKSIMVSHVSGKSPILAVDAGRKLIDREAKPSFIEMEKWLTDKAA</sequence>
<dbReference type="GO" id="GO:0006935">
    <property type="term" value="P:chemotaxis"/>
    <property type="evidence" value="ECO:0007669"/>
    <property type="project" value="UniProtKB-KW"/>
</dbReference>
<keyword evidence="11" id="KW-0406">Ion transport</keyword>
<dbReference type="Pfam" id="PF20560">
    <property type="entry name" value="MotA_N"/>
    <property type="match status" value="1"/>
</dbReference>
<dbReference type="GO" id="GO:0005886">
    <property type="term" value="C:plasma membrane"/>
    <property type="evidence" value="ECO:0007669"/>
    <property type="project" value="UniProtKB-SubCell"/>
</dbReference>
<evidence type="ECO:0000256" key="3">
    <source>
        <dbReference type="ARBA" id="ARBA00022448"/>
    </source>
</evidence>
<evidence type="ECO:0000256" key="10">
    <source>
        <dbReference type="ARBA" id="ARBA00022989"/>
    </source>
</evidence>
<feature type="transmembrane region" description="Helical" evidence="13">
    <location>
        <begin position="31"/>
        <end position="48"/>
    </location>
</feature>
<keyword evidence="3" id="KW-0813">Transport</keyword>
<dbReference type="InterPro" id="IPR000540">
    <property type="entry name" value="Flag_MotA_CS"/>
</dbReference>
<feature type="transmembrane region" description="Helical" evidence="13">
    <location>
        <begin position="195"/>
        <end position="220"/>
    </location>
</feature>
<gene>
    <name evidence="16" type="primary">motA</name>
    <name evidence="16" type="ORF">SG35_001035</name>
</gene>
<dbReference type="Proteomes" id="UP000032568">
    <property type="component" value="Chromosome"/>
</dbReference>
<keyword evidence="8" id="KW-0283">Flagellar rotation</keyword>
<dbReference type="GO" id="GO:1902600">
    <property type="term" value="P:proton transmembrane transport"/>
    <property type="evidence" value="ECO:0007669"/>
    <property type="project" value="UniProtKB-KW"/>
</dbReference>
<dbReference type="PANTHER" id="PTHR30433">
    <property type="entry name" value="CHEMOTAXIS PROTEIN MOTA"/>
    <property type="match status" value="1"/>
</dbReference>
<dbReference type="PANTHER" id="PTHR30433:SF4">
    <property type="entry name" value="MOTILITY PROTEIN A"/>
    <property type="match status" value="1"/>
</dbReference>
<evidence type="ECO:0000256" key="8">
    <source>
        <dbReference type="ARBA" id="ARBA00022779"/>
    </source>
</evidence>
<evidence type="ECO:0000256" key="7">
    <source>
        <dbReference type="ARBA" id="ARBA00022692"/>
    </source>
</evidence>
<dbReference type="NCBIfam" id="TIGR03818">
    <property type="entry name" value="MotA1"/>
    <property type="match status" value="1"/>
</dbReference>
<evidence type="ECO:0000256" key="1">
    <source>
        <dbReference type="ARBA" id="ARBA00004429"/>
    </source>
</evidence>
<protein>
    <submittedName>
        <fullName evidence="16">Flagellar motor stator protein MotA</fullName>
    </submittedName>
</protein>
<keyword evidence="6" id="KW-0997">Cell inner membrane</keyword>
<reference evidence="16 17" key="2">
    <citation type="journal article" date="2022" name="Mar. Drugs">
        <title>Bioassay-Guided Fractionation Leads to the Detection of Cholic Acid Generated by the Rare Thalassomonas sp.</title>
        <authorList>
            <person name="Pheiffer F."/>
            <person name="Schneider Y.K."/>
            <person name="Hansen E.H."/>
            <person name="Andersen J.H."/>
            <person name="Isaksson J."/>
            <person name="Busche T."/>
            <person name="R C."/>
            <person name="Kalinowski J."/>
            <person name="Zyl L.V."/>
            <person name="Trindade M."/>
        </authorList>
    </citation>
    <scope>NUCLEOTIDE SEQUENCE [LARGE SCALE GENOMIC DNA]</scope>
    <source>
        <strain evidence="16 17">A5K-106</strain>
    </source>
</reference>
<comment type="subcellular location">
    <subcellularLocation>
        <location evidence="1">Cell inner membrane</location>
        <topology evidence="1">Multi-pass membrane protein</topology>
    </subcellularLocation>
</comment>
<dbReference type="InterPro" id="IPR047055">
    <property type="entry name" value="MotA-like"/>
</dbReference>
<feature type="transmembrane region" description="Helical" evidence="13">
    <location>
        <begin position="171"/>
        <end position="189"/>
    </location>
</feature>
<keyword evidence="7 13" id="KW-0812">Transmembrane</keyword>
<name>A0AAE9YQE7_9GAMM</name>
<evidence type="ECO:0000313" key="16">
    <source>
        <dbReference type="EMBL" id="WDD99305.1"/>
    </source>
</evidence>
<dbReference type="Pfam" id="PF01618">
    <property type="entry name" value="MotA_ExbB"/>
    <property type="match status" value="1"/>
</dbReference>
<dbReference type="KEGG" id="tact:SG35_001035"/>
<evidence type="ECO:0000259" key="14">
    <source>
        <dbReference type="Pfam" id="PF01618"/>
    </source>
</evidence>
<evidence type="ECO:0000256" key="2">
    <source>
        <dbReference type="ARBA" id="ARBA00008038"/>
    </source>
</evidence>
<evidence type="ECO:0000256" key="11">
    <source>
        <dbReference type="ARBA" id="ARBA00023065"/>
    </source>
</evidence>
<dbReference type="PROSITE" id="PS01307">
    <property type="entry name" value="MOTA"/>
    <property type="match status" value="1"/>
</dbReference>
<evidence type="ECO:0000256" key="5">
    <source>
        <dbReference type="ARBA" id="ARBA00022500"/>
    </source>
</evidence>
<feature type="domain" description="Motility protein A N-terminal" evidence="15">
    <location>
        <begin position="5"/>
        <end position="93"/>
    </location>
</feature>
<dbReference type="GO" id="GO:0071978">
    <property type="term" value="P:bacterial-type flagellum-dependent swarming motility"/>
    <property type="evidence" value="ECO:0007669"/>
    <property type="project" value="InterPro"/>
</dbReference>
<keyword evidence="17" id="KW-1185">Reference proteome</keyword>
<keyword evidence="12 13" id="KW-0472">Membrane</keyword>
<keyword evidence="9" id="KW-0375">Hydrogen ion transport</keyword>
<keyword evidence="4" id="KW-1003">Cell membrane</keyword>
<keyword evidence="16" id="KW-0966">Cell projection</keyword>
<evidence type="ECO:0000256" key="13">
    <source>
        <dbReference type="SAM" id="Phobius"/>
    </source>
</evidence>
<reference evidence="16 17" key="1">
    <citation type="journal article" date="2015" name="Genome Announc.">
        <title>Draft Genome Sequences of Marine Isolates of Thalassomonas viridans and Thalassomonas actiniarum.</title>
        <authorList>
            <person name="Olonade I."/>
            <person name="van Zyl L.J."/>
            <person name="Trindade M."/>
        </authorList>
    </citation>
    <scope>NUCLEOTIDE SEQUENCE [LARGE SCALE GENOMIC DNA]</scope>
    <source>
        <strain evidence="16 17">A5K-106</strain>
    </source>
</reference>
<evidence type="ECO:0000259" key="15">
    <source>
        <dbReference type="Pfam" id="PF20560"/>
    </source>
</evidence>
<keyword evidence="5" id="KW-0145">Chemotaxis</keyword>
<dbReference type="InterPro" id="IPR002898">
    <property type="entry name" value="MotA_ExbB_proton_chnl"/>
</dbReference>
<evidence type="ECO:0000256" key="12">
    <source>
        <dbReference type="ARBA" id="ARBA00023136"/>
    </source>
</evidence>
<accession>A0AAE9YQE7</accession>
<keyword evidence="16" id="KW-0969">Cilium</keyword>
<comment type="similarity">
    <text evidence="2">Belongs to the MotA family.</text>
</comment>
<dbReference type="InterPro" id="IPR046786">
    <property type="entry name" value="MotA_N"/>
</dbReference>
<organism evidence="16 17">
    <name type="scientific">Thalassomonas actiniarum</name>
    <dbReference type="NCBI Taxonomy" id="485447"/>
    <lineage>
        <taxon>Bacteria</taxon>
        <taxon>Pseudomonadati</taxon>
        <taxon>Pseudomonadota</taxon>
        <taxon>Gammaproteobacteria</taxon>
        <taxon>Alteromonadales</taxon>
        <taxon>Colwelliaceae</taxon>
        <taxon>Thalassomonas</taxon>
    </lineage>
</organism>
<proteinExistence type="inferred from homology"/>
<keyword evidence="16" id="KW-0282">Flagellum</keyword>
<evidence type="ECO:0000256" key="9">
    <source>
        <dbReference type="ARBA" id="ARBA00022781"/>
    </source>
</evidence>
<keyword evidence="10 13" id="KW-1133">Transmembrane helix</keyword>
<dbReference type="InterPro" id="IPR022522">
    <property type="entry name" value="Flagellar_motor_stator_MotA"/>
</dbReference>
<feature type="domain" description="MotA/TolQ/ExbB proton channel" evidence="14">
    <location>
        <begin position="135"/>
        <end position="239"/>
    </location>
</feature>
<dbReference type="AlphaFoldDB" id="A0AAE9YQE7"/>